<dbReference type="Gene3D" id="3.20.20.190">
    <property type="entry name" value="Phosphatidylinositol (PI) phosphodiesterase"/>
    <property type="match status" value="2"/>
</dbReference>
<evidence type="ECO:0000313" key="3">
    <source>
        <dbReference type="EMBL" id="WVX80803.1"/>
    </source>
</evidence>
<sequence length="783" mass="87224">MSKKQKKQHRKVTPIVLTSLMAIGISSIPIIPGTTVQASGQESLLVTENFDQLTGQTLPNGWKLLEGQAEVKEGKLQLTSPATSKPSRVLIPLEDESGDYVFEADMTFISAVEDTRWASMMYRVQEDNYPYYQFAVRRGTTALNGLEFAIRNERNQWDVPEKTFYPEPFQFGKSYHLKIVAKDNRVQQFVNGQLVIDTDLATKWSKGDVGFQAAGVTVQFDNVKVTTNTEELPPLENSKAFLADEPETNIVNAPTVISNFETVEEIANSQDVSSMILPVHTNAQGKLFVNDTPLSEVIKAMKGKMIPIFQIQDEKTITGLQDFIKAQQLQDISVMSSNTELVKQFKEGIPFVRGAVFYTKNALNKHDLKELALQIHESNAKVAVIPQKLITPEVVHYLHSRTISIWGIGGENESDAHSLIHLGVDGIIAKDEQAAVSAYSQYPENTIVQRPIVAAHRGVPSLAPENTMAGYQLAYELGADLIETDVQRTKDGHLIIMHDYTVDRTTNGTGNVADLTLEQIRALDAGIKYGPEFAGEKVPTFREYLQAFKGKDVVLLVELKATDVAEQTMKEIEEEGMTDQVLIQSFHLGEIIKSDEVNPQVGIGYLFSAGVPATTDAKLKNAQQMLNYASGMNATLNASYGSISKEFTTYMRQRGMMNMHWTFRNEQHLGNQLEQGVIGPITDYTQWLTDVPIRLETPIKKRNLKVGDSAVIQAKAFMHYREDKKENIETKLFVSGDQDNVVVEGNTIKALKPGKVNVFVTHTFSAHGKEWNLVAEPVEVNIR</sequence>
<keyword evidence="1" id="KW-1133">Transmembrane helix</keyword>
<feature type="domain" description="GP-PDE" evidence="2">
    <location>
        <begin position="451"/>
        <end position="692"/>
    </location>
</feature>
<reference evidence="3 4" key="1">
    <citation type="submission" date="2023-10" db="EMBL/GenBank/DDBJ databases">
        <title>Niallia locisalis sp.nov. isolated from a salt pond sample.</title>
        <authorList>
            <person name="Li X.-J."/>
            <person name="Dong L."/>
        </authorList>
    </citation>
    <scope>NUCLEOTIDE SEQUENCE [LARGE SCALE GENOMIC DNA]</scope>
    <source>
        <strain evidence="3 4">DSM 29761</strain>
    </source>
</reference>
<evidence type="ECO:0000313" key="4">
    <source>
        <dbReference type="Proteomes" id="UP001357223"/>
    </source>
</evidence>
<dbReference type="Pfam" id="PF06439">
    <property type="entry name" value="3keto-disac_hyd"/>
    <property type="match status" value="1"/>
</dbReference>
<dbReference type="Proteomes" id="UP001357223">
    <property type="component" value="Chromosome"/>
</dbReference>
<gene>
    <name evidence="3" type="ORF">R4Z09_26890</name>
</gene>
<keyword evidence="4" id="KW-1185">Reference proteome</keyword>
<dbReference type="PANTHER" id="PTHR46211:SF14">
    <property type="entry name" value="GLYCEROPHOSPHODIESTER PHOSPHODIESTERASE"/>
    <property type="match status" value="1"/>
</dbReference>
<feature type="transmembrane region" description="Helical" evidence="1">
    <location>
        <begin position="12"/>
        <end position="31"/>
    </location>
</feature>
<dbReference type="PROSITE" id="PS51704">
    <property type="entry name" value="GP_PDE"/>
    <property type="match status" value="1"/>
</dbReference>
<accession>A0ABZ2CBD5</accession>
<protein>
    <submittedName>
        <fullName evidence="3">Glycerophosphodiester phosphodiesterase family protein</fullName>
    </submittedName>
</protein>
<evidence type="ECO:0000256" key="1">
    <source>
        <dbReference type="SAM" id="Phobius"/>
    </source>
</evidence>
<dbReference type="InterPro" id="IPR010496">
    <property type="entry name" value="AL/BT2_dom"/>
</dbReference>
<dbReference type="InterPro" id="IPR030395">
    <property type="entry name" value="GP_PDE_dom"/>
</dbReference>
<keyword evidence="1" id="KW-0812">Transmembrane</keyword>
<evidence type="ECO:0000259" key="2">
    <source>
        <dbReference type="PROSITE" id="PS51704"/>
    </source>
</evidence>
<dbReference type="EMBL" id="CP137640">
    <property type="protein sequence ID" value="WVX80803.1"/>
    <property type="molecule type" value="Genomic_DNA"/>
</dbReference>
<name>A0ABZ2CBD5_9BACI</name>
<dbReference type="Pfam" id="PF03009">
    <property type="entry name" value="GDPD"/>
    <property type="match status" value="1"/>
</dbReference>
<dbReference type="PANTHER" id="PTHR46211">
    <property type="entry name" value="GLYCEROPHOSPHORYL DIESTER PHOSPHODIESTERASE"/>
    <property type="match status" value="1"/>
</dbReference>
<proteinExistence type="predicted"/>
<dbReference type="InterPro" id="IPR017946">
    <property type="entry name" value="PLC-like_Pdiesterase_TIM-brl"/>
</dbReference>
<dbReference type="SUPFAM" id="SSF51695">
    <property type="entry name" value="PLC-like phosphodiesterases"/>
    <property type="match status" value="2"/>
</dbReference>
<keyword evidence="1" id="KW-0472">Membrane</keyword>
<dbReference type="RefSeq" id="WP_338449734.1">
    <property type="nucleotide sequence ID" value="NZ_CP137640.1"/>
</dbReference>
<organism evidence="3 4">
    <name type="scientific">Niallia oryzisoli</name>
    <dbReference type="NCBI Taxonomy" id="1737571"/>
    <lineage>
        <taxon>Bacteria</taxon>
        <taxon>Bacillati</taxon>
        <taxon>Bacillota</taxon>
        <taxon>Bacilli</taxon>
        <taxon>Bacillales</taxon>
        <taxon>Bacillaceae</taxon>
        <taxon>Niallia</taxon>
    </lineage>
</organism>
<dbReference type="Gene3D" id="2.60.120.560">
    <property type="entry name" value="Exo-inulinase, domain 1"/>
    <property type="match status" value="1"/>
</dbReference>